<dbReference type="PRINTS" id="PR02045">
    <property type="entry name" value="F138DOMAIN"/>
</dbReference>
<proteinExistence type="predicted"/>
<protein>
    <submittedName>
        <fullName evidence="1">Uncharacterized protein</fullName>
    </submittedName>
</protein>
<organism evidence="1 2">
    <name type="scientific">Macaca fascicularis</name>
    <name type="common">Crab-eating macaque</name>
    <name type="synonym">Cynomolgus monkey</name>
    <dbReference type="NCBI Taxonomy" id="9541"/>
    <lineage>
        <taxon>Eukaryota</taxon>
        <taxon>Metazoa</taxon>
        <taxon>Chordata</taxon>
        <taxon>Craniata</taxon>
        <taxon>Vertebrata</taxon>
        <taxon>Euteleostomi</taxon>
        <taxon>Mammalia</taxon>
        <taxon>Eutheria</taxon>
        <taxon>Euarchontoglires</taxon>
        <taxon>Primates</taxon>
        <taxon>Haplorrhini</taxon>
        <taxon>Catarrhini</taxon>
        <taxon>Cercopithecidae</taxon>
        <taxon>Cercopithecinae</taxon>
        <taxon>Macaca</taxon>
    </lineage>
</organism>
<dbReference type="AlphaFoldDB" id="A0A7N9CMS3"/>
<evidence type="ECO:0000313" key="1">
    <source>
        <dbReference type="Ensembl" id="ENSMFAP00000052425.1"/>
    </source>
</evidence>
<dbReference type="PANTHER" id="PTHR12138">
    <property type="entry name" value="PRIMATE-EXPANDED PROTEIN FAMILY"/>
    <property type="match status" value="1"/>
</dbReference>
<reference evidence="1" key="2">
    <citation type="submission" date="2025-08" db="UniProtKB">
        <authorList>
            <consortium name="Ensembl"/>
        </authorList>
    </citation>
    <scope>IDENTIFICATION</scope>
</reference>
<dbReference type="GeneTree" id="ENSGT01140000286116"/>
<dbReference type="Ensembl" id="ENSMFAT00000085631.1">
    <property type="protein sequence ID" value="ENSMFAP00000052425.1"/>
    <property type="gene ID" value="ENSMFAG00000063442.1"/>
</dbReference>
<accession>A0A7N9CMS3</accession>
<dbReference type="Proteomes" id="UP000233100">
    <property type="component" value="Chromosome 4"/>
</dbReference>
<sequence length="126" mass="13879">MSSLFFYMESLSLAQTGVQWHDRGRLPCTSDSPASVFQVAGITGTCPANFCIFSRNRVSPFGQAGFELLTSSDPPTLASQNAGITGLSHCSWKCLVFLDVLKCLICVKIRNSKITHLVNIFWLKFV</sequence>
<reference evidence="1" key="3">
    <citation type="submission" date="2025-09" db="UniProtKB">
        <authorList>
            <consortium name="Ensembl"/>
        </authorList>
    </citation>
    <scope>IDENTIFICATION</scope>
</reference>
<keyword evidence="2" id="KW-1185">Reference proteome</keyword>
<evidence type="ECO:0000313" key="2">
    <source>
        <dbReference type="Proteomes" id="UP000233100"/>
    </source>
</evidence>
<dbReference type="PANTHER" id="PTHR12138:SF135">
    <property type="entry name" value="SAM DOMAIN-CONTAINING PROTEIN"/>
    <property type="match status" value="1"/>
</dbReference>
<name>A0A7N9CMS3_MACFA</name>
<reference evidence="1 2" key="1">
    <citation type="submission" date="2013-03" db="EMBL/GenBank/DDBJ databases">
        <authorList>
            <person name="Warren W."/>
            <person name="Wilson R.K."/>
        </authorList>
    </citation>
    <scope>NUCLEOTIDE SEQUENCE</scope>
</reference>